<dbReference type="InterPro" id="IPR036680">
    <property type="entry name" value="SPOR-like_sf"/>
</dbReference>
<protein>
    <recommendedName>
        <fullName evidence="2">SPOR domain-containing protein</fullName>
    </recommendedName>
</protein>
<comment type="caution">
    <text evidence="3">The sequence shown here is derived from an EMBL/GenBank/DDBJ whole genome shotgun (WGS) entry which is preliminary data.</text>
</comment>
<dbReference type="Gene3D" id="3.30.70.1070">
    <property type="entry name" value="Sporulation related repeat"/>
    <property type="match status" value="1"/>
</dbReference>
<evidence type="ECO:0000259" key="2">
    <source>
        <dbReference type="PROSITE" id="PS51724"/>
    </source>
</evidence>
<feature type="chain" id="PRO_5046375380" description="SPOR domain-containing protein" evidence="1">
    <location>
        <begin position="33"/>
        <end position="154"/>
    </location>
</feature>
<dbReference type="PROSITE" id="PS51724">
    <property type="entry name" value="SPOR"/>
    <property type="match status" value="1"/>
</dbReference>
<name>A0ABP7PE20_9SPHI</name>
<evidence type="ECO:0000256" key="1">
    <source>
        <dbReference type="SAM" id="SignalP"/>
    </source>
</evidence>
<proteinExistence type="predicted"/>
<feature type="domain" description="SPOR" evidence="2">
    <location>
        <begin position="66"/>
        <end position="142"/>
    </location>
</feature>
<evidence type="ECO:0000313" key="3">
    <source>
        <dbReference type="EMBL" id="GAA3963799.1"/>
    </source>
</evidence>
<evidence type="ECO:0000313" key="4">
    <source>
        <dbReference type="Proteomes" id="UP001500742"/>
    </source>
</evidence>
<accession>A0ABP7PE20</accession>
<dbReference type="Proteomes" id="UP001500742">
    <property type="component" value="Unassembled WGS sequence"/>
</dbReference>
<keyword evidence="1" id="KW-0732">Signal</keyword>
<reference evidence="4" key="1">
    <citation type="journal article" date="2019" name="Int. J. Syst. Evol. Microbiol.">
        <title>The Global Catalogue of Microorganisms (GCM) 10K type strain sequencing project: providing services to taxonomists for standard genome sequencing and annotation.</title>
        <authorList>
            <consortium name="The Broad Institute Genomics Platform"/>
            <consortium name="The Broad Institute Genome Sequencing Center for Infectious Disease"/>
            <person name="Wu L."/>
            <person name="Ma J."/>
        </authorList>
    </citation>
    <scope>NUCLEOTIDE SEQUENCE [LARGE SCALE GENOMIC DNA]</scope>
    <source>
        <strain evidence="4">JCM 16601</strain>
    </source>
</reference>
<keyword evidence="4" id="KW-1185">Reference proteome</keyword>
<dbReference type="InterPro" id="IPR007730">
    <property type="entry name" value="SPOR-like_dom"/>
</dbReference>
<dbReference type="EMBL" id="BAAAZC010000007">
    <property type="protein sequence ID" value="GAA3963799.1"/>
    <property type="molecule type" value="Genomic_DNA"/>
</dbReference>
<dbReference type="SUPFAM" id="SSF110997">
    <property type="entry name" value="Sporulation related repeat"/>
    <property type="match status" value="1"/>
</dbReference>
<organism evidence="3 4">
    <name type="scientific">Mucilaginibacter dorajii</name>
    <dbReference type="NCBI Taxonomy" id="692994"/>
    <lineage>
        <taxon>Bacteria</taxon>
        <taxon>Pseudomonadati</taxon>
        <taxon>Bacteroidota</taxon>
        <taxon>Sphingobacteriia</taxon>
        <taxon>Sphingobacteriales</taxon>
        <taxon>Sphingobacteriaceae</taxon>
        <taxon>Mucilaginibacter</taxon>
    </lineage>
</organism>
<sequence length="154" mass="17697">MKKAVFDHKAKPALIKYCFFFMLIGLSTQTFAQTRGKVEVVKDPLLDTLIAKRFTLNKETGVAPGVSSSYGYRVQFFSGSNRKDAYNAQTRLQNQYPELRTYILYSEPNFKVRAGDFRTRLEAEKLMQQLRPQFPSLFIISEKINLPKADANND</sequence>
<feature type="signal peptide" evidence="1">
    <location>
        <begin position="1"/>
        <end position="32"/>
    </location>
</feature>
<gene>
    <name evidence="3" type="ORF">GCM10022210_10070</name>
</gene>
<dbReference type="RefSeq" id="WP_259091147.1">
    <property type="nucleotide sequence ID" value="NZ_BAAAZC010000007.1"/>
</dbReference>
<dbReference type="Pfam" id="PF05036">
    <property type="entry name" value="SPOR"/>
    <property type="match status" value="1"/>
</dbReference>